<gene>
    <name evidence="15" type="ORF">A9308_00360</name>
</gene>
<dbReference type="EC" id="3.1.12.1" evidence="3 13"/>
<dbReference type="RefSeq" id="WP_067236174.1">
    <property type="nucleotide sequence ID" value="NZ_LZMZ01000012.1"/>
</dbReference>
<evidence type="ECO:0000256" key="9">
    <source>
        <dbReference type="ARBA" id="ARBA00023004"/>
    </source>
</evidence>
<dbReference type="AlphaFoldDB" id="A0A1B8QD75"/>
<dbReference type="GO" id="GO:0051536">
    <property type="term" value="F:iron-sulfur cluster binding"/>
    <property type="evidence" value="ECO:0007669"/>
    <property type="project" value="UniProtKB-KW"/>
</dbReference>
<dbReference type="Pfam" id="PF01930">
    <property type="entry name" value="Cas_Cas4"/>
    <property type="match status" value="1"/>
</dbReference>
<dbReference type="GO" id="GO:0004527">
    <property type="term" value="F:exonuclease activity"/>
    <property type="evidence" value="ECO:0007669"/>
    <property type="project" value="UniProtKB-KW"/>
</dbReference>
<comment type="cofactor">
    <cofactor evidence="13">
        <name>Mg(2+)</name>
        <dbReference type="ChEBI" id="CHEBI:18420"/>
    </cofactor>
    <cofactor evidence="13">
        <name>Mn(2+)</name>
        <dbReference type="ChEBI" id="CHEBI:29035"/>
    </cofactor>
    <text evidence="13">Mg(2+) or Mn(2+) required for ssDNA cleavage activity.</text>
</comment>
<protein>
    <recommendedName>
        <fullName evidence="4 13">CRISPR-associated exonuclease Cas4</fullName>
        <ecNumber evidence="3 13">3.1.12.1</ecNumber>
    </recommendedName>
</protein>
<keyword evidence="8 13" id="KW-0269">Exonuclease</keyword>
<dbReference type="OrthoDB" id="9781776at2"/>
<evidence type="ECO:0000256" key="5">
    <source>
        <dbReference type="ARBA" id="ARBA00022722"/>
    </source>
</evidence>
<dbReference type="InterPro" id="IPR013343">
    <property type="entry name" value="CRISPR-assoc_prot_Cas4"/>
</dbReference>
<keyword evidence="12 13" id="KW-0464">Manganese</keyword>
<dbReference type="InterPro" id="IPR051827">
    <property type="entry name" value="Cas4_exonuclease"/>
</dbReference>
<dbReference type="PANTHER" id="PTHR36531:SF6">
    <property type="entry name" value="DNA REPLICATION ATP-DEPENDENT HELICASE_NUCLEASE DNA2"/>
    <property type="match status" value="1"/>
</dbReference>
<organism evidence="15 16">
    <name type="scientific">Faucicola atlantae</name>
    <dbReference type="NCBI Taxonomy" id="34059"/>
    <lineage>
        <taxon>Bacteria</taxon>
        <taxon>Pseudomonadati</taxon>
        <taxon>Pseudomonadota</taxon>
        <taxon>Gammaproteobacteria</taxon>
        <taxon>Moraxellales</taxon>
        <taxon>Moraxellaceae</taxon>
        <taxon>Faucicola</taxon>
    </lineage>
</organism>
<keyword evidence="9 13" id="KW-0408">Iron</keyword>
<reference evidence="15 16" key="1">
    <citation type="submission" date="2016-06" db="EMBL/GenBank/DDBJ databases">
        <title>Draft genome of Moraxella atlantae CCUG 66109.</title>
        <authorList>
            <person name="Salva-Serra F."/>
            <person name="Engstrom-Jakobsson H."/>
            <person name="Thorell K."/>
            <person name="Gonzales-Siles L."/>
            <person name="Karlsson R."/>
            <person name="Boulund F."/>
            <person name="Engstrand L."/>
            <person name="Kristiansson E."/>
            <person name="Moore E."/>
        </authorList>
    </citation>
    <scope>NUCLEOTIDE SEQUENCE [LARGE SCALE GENOMIC DNA]</scope>
    <source>
        <strain evidence="15 16">CCUG 66109</strain>
    </source>
</reference>
<evidence type="ECO:0000256" key="3">
    <source>
        <dbReference type="ARBA" id="ARBA00012768"/>
    </source>
</evidence>
<comment type="cofactor">
    <cofactor evidence="13">
        <name>iron-sulfur cluster</name>
        <dbReference type="ChEBI" id="CHEBI:30408"/>
    </cofactor>
</comment>
<evidence type="ECO:0000256" key="11">
    <source>
        <dbReference type="ARBA" id="ARBA00023118"/>
    </source>
</evidence>
<keyword evidence="10 13" id="KW-0411">Iron-sulfur</keyword>
<comment type="caution">
    <text evidence="15">The sequence shown here is derived from an EMBL/GenBank/DDBJ whole genome shotgun (WGS) entry which is preliminary data.</text>
</comment>
<dbReference type="InterPro" id="IPR011604">
    <property type="entry name" value="PDDEXK-like_dom_sf"/>
</dbReference>
<keyword evidence="11 13" id="KW-0051">Antiviral defense</keyword>
<evidence type="ECO:0000256" key="7">
    <source>
        <dbReference type="ARBA" id="ARBA00022801"/>
    </source>
</evidence>
<evidence type="ECO:0000256" key="2">
    <source>
        <dbReference type="ARBA" id="ARBA00009189"/>
    </source>
</evidence>
<accession>A0A1B8QD75</accession>
<evidence type="ECO:0000259" key="14">
    <source>
        <dbReference type="Pfam" id="PF01930"/>
    </source>
</evidence>
<comment type="function">
    <text evidence="13">CRISPR (clustered regularly interspaced short palindromic repeat) is an adaptive immune system that provides protection against mobile genetic elements (viruses, transposable elements and conjugative plasmids). CRISPR clusters contain sequences complementary to antecedent mobile elements and target invading nucleic acids. CRISPR clusters are transcribed and processed into CRISPR RNA (crRNA).</text>
</comment>
<feature type="domain" description="DUF83" evidence="14">
    <location>
        <begin position="7"/>
        <end position="186"/>
    </location>
</feature>
<evidence type="ECO:0000256" key="13">
    <source>
        <dbReference type="RuleBase" id="RU365022"/>
    </source>
</evidence>
<proteinExistence type="inferred from homology"/>
<comment type="cofactor">
    <cofactor evidence="1">
        <name>[4Fe-4S] cluster</name>
        <dbReference type="ChEBI" id="CHEBI:49883"/>
    </cofactor>
</comment>
<dbReference type="Gene3D" id="3.90.320.10">
    <property type="match status" value="1"/>
</dbReference>
<dbReference type="Proteomes" id="UP000092508">
    <property type="component" value="Unassembled WGS sequence"/>
</dbReference>
<dbReference type="GO" id="GO:0046872">
    <property type="term" value="F:metal ion binding"/>
    <property type="evidence" value="ECO:0007669"/>
    <property type="project" value="UniProtKB-KW"/>
</dbReference>
<evidence type="ECO:0000256" key="6">
    <source>
        <dbReference type="ARBA" id="ARBA00022723"/>
    </source>
</evidence>
<dbReference type="NCBIfam" id="TIGR00372">
    <property type="entry name" value="cas4"/>
    <property type="match status" value="1"/>
</dbReference>
<evidence type="ECO:0000256" key="1">
    <source>
        <dbReference type="ARBA" id="ARBA00001966"/>
    </source>
</evidence>
<keyword evidence="7 13" id="KW-0378">Hydrolase</keyword>
<evidence type="ECO:0000256" key="12">
    <source>
        <dbReference type="ARBA" id="ARBA00023211"/>
    </source>
</evidence>
<evidence type="ECO:0000313" key="16">
    <source>
        <dbReference type="Proteomes" id="UP000092508"/>
    </source>
</evidence>
<sequence>MSTLYLSRLQHYLFCPRQFALIELEDQWAENRLTAEGQIMHERVNSGENETRGDIRTVRTLPLGHHTLELEGVADVVEYHRQTDGSVIPYPIEYKRGKPKSHRADQVQLMAQALCLEDMHGCTVPEGALFYGKTRRRQVVAFDQALRDLTLNAIKECQQIIQTGITPKPEHSTAKCRNCSLNELCHPKIFNKNAKVWFTKQLNQSLTRDLNDKE</sequence>
<evidence type="ECO:0000256" key="4">
    <source>
        <dbReference type="ARBA" id="ARBA00020049"/>
    </source>
</evidence>
<keyword evidence="5 13" id="KW-0540">Nuclease</keyword>
<comment type="similarity">
    <text evidence="2 13">Belongs to the CRISPR-associated exonuclease Cas4 family.</text>
</comment>
<dbReference type="PANTHER" id="PTHR36531">
    <property type="entry name" value="CRISPR-ASSOCIATED EXONUCLEASE CAS4"/>
    <property type="match status" value="1"/>
</dbReference>
<dbReference type="GO" id="GO:0051607">
    <property type="term" value="P:defense response to virus"/>
    <property type="evidence" value="ECO:0007669"/>
    <property type="project" value="UniProtKB-KW"/>
</dbReference>
<name>A0A1B8QD75_9GAMM</name>
<dbReference type="EMBL" id="LZMZ01000012">
    <property type="protein sequence ID" value="OBX79546.1"/>
    <property type="molecule type" value="Genomic_DNA"/>
</dbReference>
<evidence type="ECO:0000256" key="10">
    <source>
        <dbReference type="ARBA" id="ARBA00023014"/>
    </source>
</evidence>
<evidence type="ECO:0000313" key="15">
    <source>
        <dbReference type="EMBL" id="OBX79546.1"/>
    </source>
</evidence>
<dbReference type="InterPro" id="IPR022765">
    <property type="entry name" value="Dna2/Cas4_DUF83"/>
</dbReference>
<keyword evidence="6 13" id="KW-0479">Metal-binding</keyword>
<evidence type="ECO:0000256" key="8">
    <source>
        <dbReference type="ARBA" id="ARBA00022839"/>
    </source>
</evidence>
<dbReference type="STRING" id="34059.A9308_00360"/>